<gene>
    <name evidence="2" type="ORF">J2S43_008389</name>
</gene>
<dbReference type="RefSeq" id="WP_306839011.1">
    <property type="nucleotide sequence ID" value="NZ_JAUSRA010000001.1"/>
</dbReference>
<feature type="compositionally biased region" description="Basic and acidic residues" evidence="1">
    <location>
        <begin position="556"/>
        <end position="574"/>
    </location>
</feature>
<feature type="compositionally biased region" description="Polar residues" evidence="1">
    <location>
        <begin position="363"/>
        <end position="373"/>
    </location>
</feature>
<evidence type="ECO:0000313" key="3">
    <source>
        <dbReference type="Proteomes" id="UP001240984"/>
    </source>
</evidence>
<feature type="compositionally biased region" description="Polar residues" evidence="1">
    <location>
        <begin position="305"/>
        <end position="318"/>
    </location>
</feature>
<feature type="compositionally biased region" description="Low complexity" evidence="1">
    <location>
        <begin position="227"/>
        <end position="244"/>
    </location>
</feature>
<protein>
    <submittedName>
        <fullName evidence="2">Uncharacterized protein</fullName>
    </submittedName>
</protein>
<feature type="compositionally biased region" description="Pro residues" evidence="1">
    <location>
        <begin position="533"/>
        <end position="553"/>
    </location>
</feature>
<organism evidence="2 3">
    <name type="scientific">Catenuloplanes nepalensis</name>
    <dbReference type="NCBI Taxonomy" id="587533"/>
    <lineage>
        <taxon>Bacteria</taxon>
        <taxon>Bacillati</taxon>
        <taxon>Actinomycetota</taxon>
        <taxon>Actinomycetes</taxon>
        <taxon>Micromonosporales</taxon>
        <taxon>Micromonosporaceae</taxon>
        <taxon>Catenuloplanes</taxon>
    </lineage>
</organism>
<sequence>MSPSKGSMQPWPSPIPQDGLSLMPQDDHTPAWPVPGDPAYTSADAHATSGNGNGNGTFDGSDGGRDDRAAAVFPADGDTAADNPESSGGTRSWGSPASWPSTPTPYAGTPGTPAPVSWPDAAAPEPSSTGSRFFGPVSPAEAPGATPPPDTGENAGLTRTAFDGPAAPAPGTATGRPVWNTAGSAEAAFVPVAPADPEPASEWFTHVEPRLSDPAAPATPPAPGRPETPGTTPNTTELTLTAPAFPQPGPAPAPAATQPGPADGAAAQPRAETLSQNGWAERPPVVDLWADADGTAWTTTPTAPQPVTSPQLTTSPQLSPEPPPTAAMERTGAPQPTGAPWGTPEHPPTATSQPTTAPWATAEQQPFASQRSAPPQPAGFDLDGESRTFPAVPETAPEPGAPPAAAPGWDEPAPRDDPYAMYRRPASGAETPAWDTTPSWASPSAVPGDPDRGTREQPPLRSPDAAVTGWPAATPSWSATDPNWSGRAERVAEGQSSGARDDRADGTMTTGRDQVPGRDRSQPAGQPSWSDVPAPPAHLATPPPPGPDRPAPPGRRSADRRAASTDHRATEHGPAESGPGEHGPGEQPPGRREAKPRHGAESDVRVLSTYTGDAEEKPRRRGLGILVAAAVVAVAVAGGGLAALRGVPGLNLAAAGNGPHAISAPLDGRDALTFDLVSGVTSVSVTSDDLEGDLYRISTPEDSSMRPEAIDQGDRLMLQMAETGQRGPSLVEVRLSSEVRWDVRLTGGATEHVVDFSAGRLAGFDVLGGATRLELTLPEPEKSVRLKVSSGISQLVLRTPEDVPSRLRFAAGADSVTLLGDARGRVAPNSRFTPKAWEDADDRYDIAITGGVGTFTLEQ</sequence>
<feature type="compositionally biased region" description="Basic and acidic residues" evidence="1">
    <location>
        <begin position="589"/>
        <end position="604"/>
    </location>
</feature>
<dbReference type="EMBL" id="JAUSRA010000001">
    <property type="protein sequence ID" value="MDP9799877.1"/>
    <property type="molecule type" value="Genomic_DNA"/>
</dbReference>
<feature type="compositionally biased region" description="Pro residues" evidence="1">
    <location>
        <begin position="217"/>
        <end position="226"/>
    </location>
</feature>
<reference evidence="2 3" key="1">
    <citation type="submission" date="2023-07" db="EMBL/GenBank/DDBJ databases">
        <title>Sequencing the genomes of 1000 actinobacteria strains.</title>
        <authorList>
            <person name="Klenk H.-P."/>
        </authorList>
    </citation>
    <scope>NUCLEOTIDE SEQUENCE [LARGE SCALE GENOMIC DNA]</scope>
    <source>
        <strain evidence="2 3">DSM 44710</strain>
    </source>
</reference>
<comment type="caution">
    <text evidence="2">The sequence shown here is derived from an EMBL/GenBank/DDBJ whole genome shotgun (WGS) entry which is preliminary data.</text>
</comment>
<feature type="compositionally biased region" description="Low complexity" evidence="1">
    <location>
        <begin position="100"/>
        <end position="115"/>
    </location>
</feature>
<feature type="compositionally biased region" description="Low complexity" evidence="1">
    <location>
        <begin position="160"/>
        <end position="175"/>
    </location>
</feature>
<feature type="region of interest" description="Disordered" evidence="1">
    <location>
        <begin position="1"/>
        <end position="616"/>
    </location>
</feature>
<evidence type="ECO:0000256" key="1">
    <source>
        <dbReference type="SAM" id="MobiDB-lite"/>
    </source>
</evidence>
<feature type="compositionally biased region" description="Low complexity" evidence="1">
    <location>
        <begin position="289"/>
        <end position="302"/>
    </location>
</feature>
<feature type="compositionally biased region" description="Low complexity" evidence="1">
    <location>
        <begin position="254"/>
        <end position="271"/>
    </location>
</feature>
<keyword evidence="3" id="KW-1185">Reference proteome</keyword>
<accession>A0ABT9N848</accession>
<evidence type="ECO:0000313" key="2">
    <source>
        <dbReference type="EMBL" id="MDP9799877.1"/>
    </source>
</evidence>
<proteinExistence type="predicted"/>
<dbReference type="Proteomes" id="UP001240984">
    <property type="component" value="Unassembled WGS sequence"/>
</dbReference>
<name>A0ABT9N848_9ACTN</name>
<feature type="compositionally biased region" description="Polar residues" evidence="1">
    <location>
        <begin position="84"/>
        <end position="99"/>
    </location>
</feature>
<feature type="compositionally biased region" description="Low complexity" evidence="1">
    <location>
        <begin position="348"/>
        <end position="362"/>
    </location>
</feature>